<dbReference type="EMBL" id="CADEAL010003997">
    <property type="protein sequence ID" value="CAB1449014.1"/>
    <property type="molecule type" value="Genomic_DNA"/>
</dbReference>
<evidence type="ECO:0000256" key="1">
    <source>
        <dbReference type="SAM" id="MobiDB-lite"/>
    </source>
</evidence>
<protein>
    <submittedName>
        <fullName evidence="2">Uncharacterized protein</fullName>
    </submittedName>
</protein>
<feature type="region of interest" description="Disordered" evidence="1">
    <location>
        <begin position="1"/>
        <end position="24"/>
    </location>
</feature>
<proteinExistence type="predicted"/>
<dbReference type="AlphaFoldDB" id="A0A9N7VFP3"/>
<keyword evidence="3" id="KW-1185">Reference proteome</keyword>
<evidence type="ECO:0000313" key="3">
    <source>
        <dbReference type="Proteomes" id="UP001153269"/>
    </source>
</evidence>
<reference evidence="2" key="1">
    <citation type="submission" date="2020-03" db="EMBL/GenBank/DDBJ databases">
        <authorList>
            <person name="Weist P."/>
        </authorList>
    </citation>
    <scope>NUCLEOTIDE SEQUENCE</scope>
</reference>
<gene>
    <name evidence="2" type="ORF">PLEPLA_LOCUS36664</name>
</gene>
<evidence type="ECO:0000313" key="2">
    <source>
        <dbReference type="EMBL" id="CAB1449014.1"/>
    </source>
</evidence>
<organism evidence="2 3">
    <name type="scientific">Pleuronectes platessa</name>
    <name type="common">European plaice</name>
    <dbReference type="NCBI Taxonomy" id="8262"/>
    <lineage>
        <taxon>Eukaryota</taxon>
        <taxon>Metazoa</taxon>
        <taxon>Chordata</taxon>
        <taxon>Craniata</taxon>
        <taxon>Vertebrata</taxon>
        <taxon>Euteleostomi</taxon>
        <taxon>Actinopterygii</taxon>
        <taxon>Neopterygii</taxon>
        <taxon>Teleostei</taxon>
        <taxon>Neoteleostei</taxon>
        <taxon>Acanthomorphata</taxon>
        <taxon>Carangaria</taxon>
        <taxon>Pleuronectiformes</taxon>
        <taxon>Pleuronectoidei</taxon>
        <taxon>Pleuronectidae</taxon>
        <taxon>Pleuronectes</taxon>
    </lineage>
</organism>
<accession>A0A9N7VFP3</accession>
<name>A0A9N7VFP3_PLEPL</name>
<comment type="caution">
    <text evidence="2">The sequence shown here is derived from an EMBL/GenBank/DDBJ whole genome shotgun (WGS) entry which is preliminary data.</text>
</comment>
<sequence>MRDPTRSTRLQTTQPSGSQGHANLSTTISYYGTYGSAGHHTDGRIPSHQVLKHPVMALANVFHGTDSSLCIRCSLLQFPQLPDNLSHALHVVVASCLSWAN</sequence>
<dbReference type="Proteomes" id="UP001153269">
    <property type="component" value="Unassembled WGS sequence"/>
</dbReference>
<feature type="compositionally biased region" description="Polar residues" evidence="1">
    <location>
        <begin position="7"/>
        <end position="24"/>
    </location>
</feature>